<comment type="caution">
    <text evidence="3">The sequence shown here is derived from an EMBL/GenBank/DDBJ whole genome shotgun (WGS) entry which is preliminary data.</text>
</comment>
<organism evidence="3 4">
    <name type="scientific">Heracleum sosnowskyi</name>
    <dbReference type="NCBI Taxonomy" id="360622"/>
    <lineage>
        <taxon>Eukaryota</taxon>
        <taxon>Viridiplantae</taxon>
        <taxon>Streptophyta</taxon>
        <taxon>Embryophyta</taxon>
        <taxon>Tracheophyta</taxon>
        <taxon>Spermatophyta</taxon>
        <taxon>Magnoliopsida</taxon>
        <taxon>eudicotyledons</taxon>
        <taxon>Gunneridae</taxon>
        <taxon>Pentapetalae</taxon>
        <taxon>asterids</taxon>
        <taxon>campanulids</taxon>
        <taxon>Apiales</taxon>
        <taxon>Apiaceae</taxon>
        <taxon>Apioideae</taxon>
        <taxon>apioid superclade</taxon>
        <taxon>Tordylieae</taxon>
        <taxon>Tordyliinae</taxon>
        <taxon>Heracleum</taxon>
    </lineage>
</organism>
<feature type="region of interest" description="Disordered" evidence="1">
    <location>
        <begin position="20"/>
        <end position="45"/>
    </location>
</feature>
<evidence type="ECO:0000313" key="3">
    <source>
        <dbReference type="EMBL" id="KAK1360697.1"/>
    </source>
</evidence>
<name>A0AAD8H429_9APIA</name>
<gene>
    <name evidence="3" type="ORF">POM88_045171</name>
</gene>
<dbReference type="EMBL" id="JAUIZM010000010">
    <property type="protein sequence ID" value="KAK1360697.1"/>
    <property type="molecule type" value="Genomic_DNA"/>
</dbReference>
<keyword evidence="4" id="KW-1185">Reference proteome</keyword>
<reference evidence="3" key="1">
    <citation type="submission" date="2023-02" db="EMBL/GenBank/DDBJ databases">
        <title>Genome of toxic invasive species Heracleum sosnowskyi carries increased number of genes despite the absence of recent whole-genome duplications.</title>
        <authorList>
            <person name="Schelkunov M."/>
            <person name="Shtratnikova V."/>
            <person name="Makarenko M."/>
            <person name="Klepikova A."/>
            <person name="Omelchenko D."/>
            <person name="Novikova G."/>
            <person name="Obukhova E."/>
            <person name="Bogdanov V."/>
            <person name="Penin A."/>
            <person name="Logacheva M."/>
        </authorList>
    </citation>
    <scope>NUCLEOTIDE SEQUENCE</scope>
    <source>
        <strain evidence="3">Hsosn_3</strain>
        <tissue evidence="3">Leaf</tissue>
    </source>
</reference>
<protein>
    <recommendedName>
        <fullName evidence="2">DUF4283 domain-containing protein</fullName>
    </recommendedName>
</protein>
<accession>A0AAD8H429</accession>
<feature type="domain" description="DUF4283" evidence="2">
    <location>
        <begin position="83"/>
        <end position="143"/>
    </location>
</feature>
<dbReference type="InterPro" id="IPR025558">
    <property type="entry name" value="DUF4283"/>
</dbReference>
<evidence type="ECO:0000259" key="2">
    <source>
        <dbReference type="Pfam" id="PF14111"/>
    </source>
</evidence>
<evidence type="ECO:0000256" key="1">
    <source>
        <dbReference type="SAM" id="MobiDB-lite"/>
    </source>
</evidence>
<proteinExistence type="predicted"/>
<sequence length="155" mass="17474">MVDKKVVPYVGVSGLKNSQGEETMFGESSKETLEDQPLPSKSHSWSQVVRNAPLTSKEVKFDYLPMPEGVKIVTPPDEAPRPYSRVVEFAKAEWSKRGLINVLQKSSHVFFFKFATAAHMNAALSRGTWYIDQKPLLLHAWGTNIYKEPVKNIPL</sequence>
<dbReference type="Pfam" id="PF14111">
    <property type="entry name" value="DUF4283"/>
    <property type="match status" value="1"/>
</dbReference>
<evidence type="ECO:0000313" key="4">
    <source>
        <dbReference type="Proteomes" id="UP001237642"/>
    </source>
</evidence>
<dbReference type="Proteomes" id="UP001237642">
    <property type="component" value="Unassembled WGS sequence"/>
</dbReference>
<reference evidence="3" key="2">
    <citation type="submission" date="2023-05" db="EMBL/GenBank/DDBJ databases">
        <authorList>
            <person name="Schelkunov M.I."/>
        </authorList>
    </citation>
    <scope>NUCLEOTIDE SEQUENCE</scope>
    <source>
        <strain evidence="3">Hsosn_3</strain>
        <tissue evidence="3">Leaf</tissue>
    </source>
</reference>
<dbReference type="AlphaFoldDB" id="A0AAD8H429"/>